<organism evidence="1 2">
    <name type="scientific">Pasteurella multocida</name>
    <dbReference type="NCBI Taxonomy" id="747"/>
    <lineage>
        <taxon>Bacteria</taxon>
        <taxon>Pseudomonadati</taxon>
        <taxon>Pseudomonadota</taxon>
        <taxon>Gammaproteobacteria</taxon>
        <taxon>Pasteurellales</taxon>
        <taxon>Pasteurellaceae</taxon>
        <taxon>Pasteurella</taxon>
    </lineage>
</organism>
<reference evidence="1" key="1">
    <citation type="submission" date="2022-07" db="EMBL/GenBank/DDBJ databases">
        <title>Genome-based characterization of novel serogroup A variants of Pasteurella multocida.</title>
        <authorList>
            <person name="Prajapati A."/>
            <person name="Yogisharadhya R."/>
            <person name="Mohanty N."/>
            <person name="Chanda M."/>
            <person name="Mendem S.K."/>
            <person name="Siddaramappa S."/>
            <person name="Shivachandra S.B."/>
        </authorList>
    </citation>
    <scope>NUCLEOTIDE SEQUENCE</scope>
    <source>
        <strain evidence="1">NIVEDIPm19</strain>
    </source>
</reference>
<gene>
    <name evidence="1" type="ORF">NM948_07095</name>
</gene>
<sequence>MIDENKKVEVSLREFEEMVRDRARLDFIESRIIEGLNKEFYNTDFSNQISFIIHEKINAFREKRIILNRKTIDKLIQEKTNETFKNRCKK</sequence>
<evidence type="ECO:0000313" key="2">
    <source>
        <dbReference type="Proteomes" id="UP001145481"/>
    </source>
</evidence>
<dbReference type="RefSeq" id="WP_016533341.1">
    <property type="nucleotide sequence ID" value="NZ_CP132898.1"/>
</dbReference>
<evidence type="ECO:0000313" key="1">
    <source>
        <dbReference type="EMBL" id="MDA5623314.1"/>
    </source>
</evidence>
<proteinExistence type="predicted"/>
<comment type="caution">
    <text evidence="1">The sequence shown here is derived from an EMBL/GenBank/DDBJ whole genome shotgun (WGS) entry which is preliminary data.</text>
</comment>
<protein>
    <submittedName>
        <fullName evidence="1">Uncharacterized protein</fullName>
    </submittedName>
</protein>
<name>A0A9X3ZL55_PASMD</name>
<dbReference type="EMBL" id="JANJHC010000013">
    <property type="protein sequence ID" value="MDA5623314.1"/>
    <property type="molecule type" value="Genomic_DNA"/>
</dbReference>
<dbReference type="AlphaFoldDB" id="A0A9X3ZL55"/>
<accession>A0A9X3ZL55</accession>
<dbReference type="Proteomes" id="UP001145481">
    <property type="component" value="Unassembled WGS sequence"/>
</dbReference>